<dbReference type="Gene3D" id="3.40.50.1980">
    <property type="entry name" value="Nitrogenase molybdenum iron protein domain"/>
    <property type="match status" value="2"/>
</dbReference>
<comment type="caution">
    <text evidence="3">The sequence shown here is derived from an EMBL/GenBank/DDBJ whole genome shotgun (WGS) entry which is preliminary data.</text>
</comment>
<dbReference type="SUPFAM" id="SSF53807">
    <property type="entry name" value="Helical backbone' metal receptor"/>
    <property type="match status" value="1"/>
</dbReference>
<feature type="chain" id="PRO_5020766126" evidence="1">
    <location>
        <begin position="23"/>
        <end position="302"/>
    </location>
</feature>
<evidence type="ECO:0000259" key="2">
    <source>
        <dbReference type="PROSITE" id="PS50983"/>
    </source>
</evidence>
<evidence type="ECO:0000256" key="1">
    <source>
        <dbReference type="SAM" id="SignalP"/>
    </source>
</evidence>
<dbReference type="PROSITE" id="PS50983">
    <property type="entry name" value="FE_B12_PBP"/>
    <property type="match status" value="1"/>
</dbReference>
<accession>A0A4R6WLD5</accession>
<evidence type="ECO:0000313" key="4">
    <source>
        <dbReference type="Proteomes" id="UP000295783"/>
    </source>
</evidence>
<dbReference type="InterPro" id="IPR002491">
    <property type="entry name" value="ABC_transptr_periplasmic_BD"/>
</dbReference>
<proteinExistence type="predicted"/>
<dbReference type="EMBL" id="SNYW01000012">
    <property type="protein sequence ID" value="TDQ78797.1"/>
    <property type="molecule type" value="Genomic_DNA"/>
</dbReference>
<keyword evidence="1" id="KW-0732">Signal</keyword>
<gene>
    <name evidence="3" type="ORF">A8950_3258</name>
</gene>
<dbReference type="RefSeq" id="WP_166645230.1">
    <property type="nucleotide sequence ID" value="NZ_SNYW01000012.1"/>
</dbReference>
<keyword evidence="4" id="KW-1185">Reference proteome</keyword>
<dbReference type="InterPro" id="IPR006311">
    <property type="entry name" value="TAT_signal"/>
</dbReference>
<dbReference type="InterPro" id="IPR050902">
    <property type="entry name" value="ABC_Transporter_SBP"/>
</dbReference>
<protein>
    <submittedName>
        <fullName evidence="3">Iron complex transport system substrate-binding protein</fullName>
    </submittedName>
</protein>
<dbReference type="Proteomes" id="UP000295783">
    <property type="component" value="Unassembled WGS sequence"/>
</dbReference>
<dbReference type="PROSITE" id="PS51318">
    <property type="entry name" value="TAT"/>
    <property type="match status" value="1"/>
</dbReference>
<dbReference type="Pfam" id="PF01497">
    <property type="entry name" value="Peripla_BP_2"/>
    <property type="match status" value="1"/>
</dbReference>
<evidence type="ECO:0000313" key="3">
    <source>
        <dbReference type="EMBL" id="TDQ78797.1"/>
    </source>
</evidence>
<reference evidence="3 4" key="1">
    <citation type="submission" date="2019-03" db="EMBL/GenBank/DDBJ databases">
        <title>Genomic Encyclopedia of Type Strains, Phase III (KMG-III): the genomes of soil and plant-associated and newly described type strains.</title>
        <authorList>
            <person name="Whitman W."/>
        </authorList>
    </citation>
    <scope>NUCLEOTIDE SEQUENCE [LARGE SCALE GENOMIC DNA]</scope>
    <source>
        <strain evidence="3 4">CGMCC 1.7660</strain>
    </source>
</reference>
<dbReference type="AlphaFoldDB" id="A0A4R6WLD5"/>
<feature type="signal peptide" evidence="1">
    <location>
        <begin position="1"/>
        <end position="22"/>
    </location>
</feature>
<organism evidence="3 4">
    <name type="scientific">Dongia mobilis</name>
    <dbReference type="NCBI Taxonomy" id="578943"/>
    <lineage>
        <taxon>Bacteria</taxon>
        <taxon>Pseudomonadati</taxon>
        <taxon>Pseudomonadota</taxon>
        <taxon>Alphaproteobacteria</taxon>
        <taxon>Rhodospirillales</taxon>
        <taxon>Dongiaceae</taxon>
        <taxon>Dongia</taxon>
    </lineage>
</organism>
<feature type="domain" description="Fe/B12 periplasmic-binding" evidence="2">
    <location>
        <begin position="33"/>
        <end position="290"/>
    </location>
</feature>
<sequence length="302" mass="31467">MSANLSRRRWLAAAALLPAAFALPRAGRAASRRIVCAGGAMTECVFALGHGPEVVAVDTTSLYPAAVHALPKIGYFRQLSVEGLLSLSPDLVLADRDAGPASVLQQLGGATNILRQFDGPLSPASVPDKMRFVAAALGEAGKGEEVAGDIAADMRTLADAVARVEVKPRTIFMLGTIRGRMAGRHTAADMVMAIAGAENLGDDFDGYRPLSAEGIVSLKPDVVLTMFQSNEMPVAGVDLAARAAEDLGLAELPDAARPRVIPIDGAALLAMGPRTAHAAYALAAQLHPDLDWPSLPARPWVA</sequence>
<dbReference type="PANTHER" id="PTHR30535">
    <property type="entry name" value="VITAMIN B12-BINDING PROTEIN"/>
    <property type="match status" value="1"/>
</dbReference>
<dbReference type="PANTHER" id="PTHR30535:SF4">
    <property type="entry name" value="HEMIN-BINDING PERIPLASMIC PROTEIN HMUT"/>
    <property type="match status" value="1"/>
</dbReference>
<name>A0A4R6WLD5_9PROT</name>